<evidence type="ECO:0000313" key="4">
    <source>
        <dbReference type="Proteomes" id="UP000521676"/>
    </source>
</evidence>
<evidence type="ECO:0000313" key="5">
    <source>
        <dbReference type="Proteomes" id="UP001431572"/>
    </source>
</evidence>
<feature type="coiled-coil region" evidence="1">
    <location>
        <begin position="138"/>
        <end position="165"/>
    </location>
</feature>
<keyword evidence="5" id="KW-1185">Reference proteome</keyword>
<organism evidence="2 4">
    <name type="scientific">Candidatus Chlorohelix allophototropha</name>
    <dbReference type="NCBI Taxonomy" id="3003348"/>
    <lineage>
        <taxon>Bacteria</taxon>
        <taxon>Bacillati</taxon>
        <taxon>Chloroflexota</taxon>
        <taxon>Chloroflexia</taxon>
        <taxon>Candidatus Chloroheliales</taxon>
        <taxon>Candidatus Chloroheliaceae</taxon>
        <taxon>Candidatus Chlorohelix</taxon>
    </lineage>
</organism>
<dbReference type="EMBL" id="JACATZ010000001">
    <property type="protein sequence ID" value="NWJ46502.1"/>
    <property type="molecule type" value="Genomic_DNA"/>
</dbReference>
<name>A0A8T7M0X7_9CHLR</name>
<dbReference type="EMBL" id="CP128399">
    <property type="protein sequence ID" value="WJW65870.1"/>
    <property type="molecule type" value="Genomic_DNA"/>
</dbReference>
<proteinExistence type="predicted"/>
<evidence type="ECO:0000256" key="1">
    <source>
        <dbReference type="SAM" id="Coils"/>
    </source>
</evidence>
<dbReference type="Proteomes" id="UP000521676">
    <property type="component" value="Unassembled WGS sequence"/>
</dbReference>
<keyword evidence="1" id="KW-0175">Coiled coil</keyword>
<dbReference type="Proteomes" id="UP001431572">
    <property type="component" value="Chromosome 1"/>
</dbReference>
<sequence length="172" mass="20175">MIDITANNYGKTEPKFVFAKYEGKRVIRCQRCKEHIQPASQYAFVSFHNNRSVGWHPDCANEEVDERKNQNRLIQQETLRTLGFSNEELWTLDHILLPPISGTDRAMQNFSLKSFLQVGYTARYHLENISPEAQAYFMQERAALLNRVKIELARLEKELVEAERITEWQSLK</sequence>
<protein>
    <submittedName>
        <fullName evidence="2">Uncharacterized protein</fullName>
    </submittedName>
</protein>
<dbReference type="RefSeq" id="WP_341467757.1">
    <property type="nucleotide sequence ID" value="NZ_CP128399.1"/>
</dbReference>
<gene>
    <name evidence="2" type="ORF">HXX08_11535</name>
    <name evidence="3" type="ORF">OZ401_001649</name>
</gene>
<evidence type="ECO:0000313" key="3">
    <source>
        <dbReference type="EMBL" id="WJW65870.1"/>
    </source>
</evidence>
<dbReference type="AlphaFoldDB" id="A0A8T7M0X7"/>
<reference evidence="3" key="2">
    <citation type="journal article" date="2024" name="Nature">
        <title>Anoxygenic phototroph of the Chloroflexota uses a type I reaction centre.</title>
        <authorList>
            <person name="Tsuji J.M."/>
            <person name="Shaw N.A."/>
            <person name="Nagashima S."/>
            <person name="Venkiteswaran J.J."/>
            <person name="Schiff S.L."/>
            <person name="Watanabe T."/>
            <person name="Fukui M."/>
            <person name="Hanada S."/>
            <person name="Tank M."/>
            <person name="Neufeld J.D."/>
        </authorList>
    </citation>
    <scope>NUCLEOTIDE SEQUENCE</scope>
    <source>
        <strain evidence="3">L227-S17</strain>
    </source>
</reference>
<accession>A0A8T7M0X7</accession>
<evidence type="ECO:0000313" key="2">
    <source>
        <dbReference type="EMBL" id="NWJ46502.1"/>
    </source>
</evidence>
<reference evidence="2 4" key="1">
    <citation type="submission" date="2020-06" db="EMBL/GenBank/DDBJ databases">
        <title>Anoxygenic phototrophic Chloroflexota member uses a Type I reaction center.</title>
        <authorList>
            <person name="Tsuji J.M."/>
            <person name="Shaw N.A."/>
            <person name="Nagashima S."/>
            <person name="Venkiteswaran J."/>
            <person name="Schiff S.L."/>
            <person name="Hanada S."/>
            <person name="Tank M."/>
            <person name="Neufeld J.D."/>
        </authorList>
    </citation>
    <scope>NUCLEOTIDE SEQUENCE [LARGE SCALE GENOMIC DNA]</scope>
    <source>
        <strain evidence="2">L227-S17</strain>
    </source>
</reference>